<sequence length="482" mass="56118">MENLFPKDFFWGGAIAANQCEGAYLEDGKGESTQDHVSAAAFNKTRKVYESIEKDVYFPSHVGIDFYHNYKEDIKLFAEMGFKMFRFSIAWSRIFPTGVEDTPNEAGLEFYDNVLKELKKYNIEPLVTISHYESPFYLTRKYNGWYSRETIDHFVKYCEVLFKRYKNDVTYWITFNEINCLTLDIKAFQGGALLYDENGAPVQPKQIPDNMRYQALHHQFVASAEVVKLAKTINPDFKLGCMLAYMCQYPLTCRPEDMMLANEAMQLRNYLCGDVHIRGYYPSFAKKYFERQNISIKMDSKDEKILREGTVDFCAFSYYQSICVSTNPNEERIQGNILDGIKNPYVKVSDWGWQIDPIGLRWTLHQLYDRYQIPLMIAENGLGANDILEENGSINDTYRIDYLRSHIKEIGKAISEGIEIMGYTWWGPIDMVSLGTGEMKKRYGFIYVDRDNEGKGSLKRYKKKSFEWYKKVIASNGNNIED</sequence>
<comment type="similarity">
    <text evidence="1 4">Belongs to the glycosyl hydrolase 1 family.</text>
</comment>
<keyword evidence="3" id="KW-0326">Glycosidase</keyword>
<dbReference type="FunFam" id="3.20.20.80:FF:000004">
    <property type="entry name" value="Beta-glucosidase 6-phospho-beta-glucosidase"/>
    <property type="match status" value="1"/>
</dbReference>
<dbReference type="GO" id="GO:0016052">
    <property type="term" value="P:carbohydrate catabolic process"/>
    <property type="evidence" value="ECO:0007669"/>
    <property type="project" value="TreeGrafter"/>
</dbReference>
<evidence type="ECO:0000313" key="6">
    <source>
        <dbReference type="Proteomes" id="UP000255036"/>
    </source>
</evidence>
<dbReference type="SUPFAM" id="SSF51445">
    <property type="entry name" value="(Trans)glycosidases"/>
    <property type="match status" value="1"/>
</dbReference>
<evidence type="ECO:0000256" key="3">
    <source>
        <dbReference type="ARBA" id="ARBA00023295"/>
    </source>
</evidence>
<dbReference type="InterPro" id="IPR017853">
    <property type="entry name" value="GH"/>
</dbReference>
<dbReference type="PROSITE" id="PS00653">
    <property type="entry name" value="GLYCOSYL_HYDROL_F1_2"/>
    <property type="match status" value="1"/>
</dbReference>
<comment type="caution">
    <text evidence="5">The sequence shown here is derived from an EMBL/GenBank/DDBJ whole genome shotgun (WGS) entry which is preliminary data.</text>
</comment>
<dbReference type="EMBL" id="QRCT01000012">
    <property type="protein sequence ID" value="RDU24673.1"/>
    <property type="molecule type" value="Genomic_DNA"/>
</dbReference>
<dbReference type="PANTHER" id="PTHR10353">
    <property type="entry name" value="GLYCOSYL HYDROLASE"/>
    <property type="match status" value="1"/>
</dbReference>
<organism evidence="5 6">
    <name type="scientific">Anaerosacchariphilus polymeriproducens</name>
    <dbReference type="NCBI Taxonomy" id="1812858"/>
    <lineage>
        <taxon>Bacteria</taxon>
        <taxon>Bacillati</taxon>
        <taxon>Bacillota</taxon>
        <taxon>Clostridia</taxon>
        <taxon>Lachnospirales</taxon>
        <taxon>Lachnospiraceae</taxon>
        <taxon>Anaerosacchariphilus</taxon>
    </lineage>
</organism>
<evidence type="ECO:0000313" key="5">
    <source>
        <dbReference type="EMBL" id="RDU24673.1"/>
    </source>
</evidence>
<reference evidence="5 6" key="1">
    <citation type="submission" date="2018-07" db="EMBL/GenBank/DDBJ databases">
        <title>Anaerosacharophilus polymeroproducens gen. nov. sp. nov., an anaerobic bacterium isolated from salt field.</title>
        <authorList>
            <person name="Kim W."/>
            <person name="Yang S.-H."/>
            <person name="Oh J."/>
            <person name="Lee J.-H."/>
            <person name="Kwon K.K."/>
        </authorList>
    </citation>
    <scope>NUCLEOTIDE SEQUENCE [LARGE SCALE GENOMIC DNA]</scope>
    <source>
        <strain evidence="5 6">MCWD5</strain>
    </source>
</reference>
<proteinExistence type="inferred from homology"/>
<evidence type="ECO:0000256" key="1">
    <source>
        <dbReference type="ARBA" id="ARBA00010838"/>
    </source>
</evidence>
<evidence type="ECO:0000256" key="2">
    <source>
        <dbReference type="ARBA" id="ARBA00022801"/>
    </source>
</evidence>
<accession>A0A371AYP3</accession>
<dbReference type="InterPro" id="IPR001360">
    <property type="entry name" value="Glyco_hydro_1"/>
</dbReference>
<dbReference type="Gene3D" id="3.20.20.80">
    <property type="entry name" value="Glycosidases"/>
    <property type="match status" value="1"/>
</dbReference>
<dbReference type="AlphaFoldDB" id="A0A371AYP3"/>
<dbReference type="GO" id="GO:0005829">
    <property type="term" value="C:cytosol"/>
    <property type="evidence" value="ECO:0007669"/>
    <property type="project" value="TreeGrafter"/>
</dbReference>
<gene>
    <name evidence="5" type="ORF">DWV06_04185</name>
</gene>
<keyword evidence="6" id="KW-1185">Reference proteome</keyword>
<protein>
    <submittedName>
        <fullName evidence="5">Glycoside hydrolase family 1 protein</fullName>
    </submittedName>
</protein>
<dbReference type="GO" id="GO:0008422">
    <property type="term" value="F:beta-glucosidase activity"/>
    <property type="evidence" value="ECO:0007669"/>
    <property type="project" value="TreeGrafter"/>
</dbReference>
<dbReference type="PANTHER" id="PTHR10353:SF296">
    <property type="entry name" value="6-PHOSPHO-BETA-GLUCOSIDASE"/>
    <property type="match status" value="1"/>
</dbReference>
<name>A0A371AYP3_9FIRM</name>
<dbReference type="PRINTS" id="PR00131">
    <property type="entry name" value="GLHYDRLASE1"/>
</dbReference>
<dbReference type="OrthoDB" id="2339329at2"/>
<dbReference type="Proteomes" id="UP000255036">
    <property type="component" value="Unassembled WGS sequence"/>
</dbReference>
<dbReference type="InterPro" id="IPR033132">
    <property type="entry name" value="GH_1_N_CS"/>
</dbReference>
<dbReference type="Pfam" id="PF00232">
    <property type="entry name" value="Glyco_hydro_1"/>
    <property type="match status" value="1"/>
</dbReference>
<evidence type="ECO:0000256" key="4">
    <source>
        <dbReference type="RuleBase" id="RU003690"/>
    </source>
</evidence>
<keyword evidence="2 5" id="KW-0378">Hydrolase</keyword>
<dbReference type="RefSeq" id="WP_115480905.1">
    <property type="nucleotide sequence ID" value="NZ_QRCT01000012.1"/>
</dbReference>